<dbReference type="AlphaFoldDB" id="A0A8T1V2W9"/>
<reference evidence="2" key="1">
    <citation type="submission" date="2021-02" db="EMBL/GenBank/DDBJ databases">
        <authorList>
            <person name="Palmer J.M."/>
        </authorList>
    </citation>
    <scope>NUCLEOTIDE SEQUENCE</scope>
    <source>
        <strain evidence="2">SCRP734</strain>
    </source>
</reference>
<feature type="domain" description="Apple" evidence="1">
    <location>
        <begin position="41"/>
        <end position="82"/>
    </location>
</feature>
<proteinExistence type="predicted"/>
<dbReference type="InterPro" id="IPR003609">
    <property type="entry name" value="Pan_app"/>
</dbReference>
<evidence type="ECO:0000313" key="3">
    <source>
        <dbReference type="Proteomes" id="UP000694044"/>
    </source>
</evidence>
<dbReference type="OrthoDB" id="156390at2759"/>
<keyword evidence="3" id="KW-1185">Reference proteome</keyword>
<name>A0A8T1V2W9_9STRA</name>
<sequence length="100" mass="11449">MLRVNRRSVRRQLSRPGDELLRLRLLPAVERGLLPNQETDIDYYGNDCQTIYGVQLYVCCEKCVTTSGCAAYTFVNENPDSKTAYYLETWASTSTSTIWV</sequence>
<dbReference type="Pfam" id="PF14295">
    <property type="entry name" value="PAN_4"/>
    <property type="match status" value="1"/>
</dbReference>
<dbReference type="EMBL" id="JAGDFM010001026">
    <property type="protein sequence ID" value="KAG7375632.1"/>
    <property type="molecule type" value="Genomic_DNA"/>
</dbReference>
<evidence type="ECO:0000259" key="1">
    <source>
        <dbReference type="Pfam" id="PF14295"/>
    </source>
</evidence>
<gene>
    <name evidence="2" type="ORF">PHYPSEUDO_000407</name>
</gene>
<comment type="caution">
    <text evidence="2">The sequence shown here is derived from an EMBL/GenBank/DDBJ whole genome shotgun (WGS) entry which is preliminary data.</text>
</comment>
<protein>
    <recommendedName>
        <fullName evidence="1">Apple domain-containing protein</fullName>
    </recommendedName>
</protein>
<accession>A0A8T1V2W9</accession>
<organism evidence="2 3">
    <name type="scientific">Phytophthora pseudosyringae</name>
    <dbReference type="NCBI Taxonomy" id="221518"/>
    <lineage>
        <taxon>Eukaryota</taxon>
        <taxon>Sar</taxon>
        <taxon>Stramenopiles</taxon>
        <taxon>Oomycota</taxon>
        <taxon>Peronosporomycetes</taxon>
        <taxon>Peronosporales</taxon>
        <taxon>Peronosporaceae</taxon>
        <taxon>Phytophthora</taxon>
    </lineage>
</organism>
<evidence type="ECO:0000313" key="2">
    <source>
        <dbReference type="EMBL" id="KAG7375632.1"/>
    </source>
</evidence>
<dbReference type="Proteomes" id="UP000694044">
    <property type="component" value="Unassembled WGS sequence"/>
</dbReference>